<comment type="caution">
    <text evidence="2">The sequence shown here is derived from an EMBL/GenBank/DDBJ whole genome shotgun (WGS) entry which is preliminary data.</text>
</comment>
<feature type="transmembrane region" description="Helical" evidence="1">
    <location>
        <begin position="195"/>
        <end position="215"/>
    </location>
</feature>
<keyword evidence="1" id="KW-0812">Transmembrane</keyword>
<accession>A0A8J4BGR0</accession>
<dbReference type="Proteomes" id="UP000747399">
    <property type="component" value="Unassembled WGS sequence"/>
</dbReference>
<keyword evidence="1" id="KW-1133">Transmembrane helix</keyword>
<dbReference type="AlphaFoldDB" id="A0A8J4BGR0"/>
<feature type="transmembrane region" description="Helical" evidence="1">
    <location>
        <begin position="227"/>
        <end position="247"/>
    </location>
</feature>
<protein>
    <submittedName>
        <fullName evidence="2">Uncharacterized protein</fullName>
    </submittedName>
</protein>
<dbReference type="EMBL" id="BNCO01000039">
    <property type="protein sequence ID" value="GIL60396.1"/>
    <property type="molecule type" value="Genomic_DNA"/>
</dbReference>
<feature type="transmembrane region" description="Helical" evidence="1">
    <location>
        <begin position="156"/>
        <end position="174"/>
    </location>
</feature>
<evidence type="ECO:0000313" key="3">
    <source>
        <dbReference type="Proteomes" id="UP000747399"/>
    </source>
</evidence>
<evidence type="ECO:0000256" key="1">
    <source>
        <dbReference type="SAM" id="Phobius"/>
    </source>
</evidence>
<proteinExistence type="predicted"/>
<sequence length="282" mass="31109">MLHMLTHLMSMRGDNALVSAAVPLLLFMACWVLIFPASYRVGWWPSDVVLMERLVSQPFLATPADVVIKYAQHPAVKLTHLLPSGVWSICGAIQLIPQIRSSVPRLHRISGQVMFLCSILIVIGYALMEASGLVTTLQPSGTTPPGPTIQMHLPHFTFRLLSAWFLLTAGVALAHARRGEYKAHRRWAVRHIASGAWVIVQRVFVMWLAAWAAMWHVTFSEVQRHQLFYGMSALAAAVCLIGAELHLQLGIGSSIPGGPGYSTLRFRTNGIRLMSNAGDKND</sequence>
<keyword evidence="3" id="KW-1185">Reference proteome</keyword>
<dbReference type="Pfam" id="PF10067">
    <property type="entry name" value="DUF2306"/>
    <property type="match status" value="1"/>
</dbReference>
<dbReference type="InterPro" id="IPR018750">
    <property type="entry name" value="DUF2306_membrane"/>
</dbReference>
<organism evidence="2 3">
    <name type="scientific">Volvox africanus</name>
    <dbReference type="NCBI Taxonomy" id="51714"/>
    <lineage>
        <taxon>Eukaryota</taxon>
        <taxon>Viridiplantae</taxon>
        <taxon>Chlorophyta</taxon>
        <taxon>core chlorophytes</taxon>
        <taxon>Chlorophyceae</taxon>
        <taxon>CS clade</taxon>
        <taxon>Chlamydomonadales</taxon>
        <taxon>Volvocaceae</taxon>
        <taxon>Volvox</taxon>
    </lineage>
</organism>
<keyword evidence="1" id="KW-0472">Membrane</keyword>
<evidence type="ECO:0000313" key="2">
    <source>
        <dbReference type="EMBL" id="GIL60396.1"/>
    </source>
</evidence>
<reference evidence="2" key="1">
    <citation type="journal article" date="2021" name="Proc. Natl. Acad. Sci. U.S.A.">
        <title>Three genomes in the algal genus Volvox reveal the fate of a haploid sex-determining region after a transition to homothallism.</title>
        <authorList>
            <person name="Yamamoto K."/>
            <person name="Hamaji T."/>
            <person name="Kawai-Toyooka H."/>
            <person name="Matsuzaki R."/>
            <person name="Takahashi F."/>
            <person name="Nishimura Y."/>
            <person name="Kawachi M."/>
            <person name="Noguchi H."/>
            <person name="Minakuchi Y."/>
            <person name="Umen J.G."/>
            <person name="Toyoda A."/>
            <person name="Nozaki H."/>
        </authorList>
    </citation>
    <scope>NUCLEOTIDE SEQUENCE</scope>
    <source>
        <strain evidence="2">NIES-3780</strain>
    </source>
</reference>
<name>A0A8J4BGR0_9CHLO</name>
<gene>
    <name evidence="2" type="ORF">Vafri_14841</name>
</gene>
<feature type="transmembrane region" description="Helical" evidence="1">
    <location>
        <begin position="109"/>
        <end position="128"/>
    </location>
</feature>